<keyword evidence="1" id="KW-0175">Coiled coil</keyword>
<organism evidence="2 3">
    <name type="scientific">Alteromonas portus</name>
    <dbReference type="NCBI Taxonomy" id="2565549"/>
    <lineage>
        <taxon>Bacteria</taxon>
        <taxon>Pseudomonadati</taxon>
        <taxon>Pseudomonadota</taxon>
        <taxon>Gammaproteobacteria</taxon>
        <taxon>Alteromonadales</taxon>
        <taxon>Alteromonadaceae</taxon>
        <taxon>Alteromonas/Salinimonas group</taxon>
        <taxon>Alteromonas</taxon>
    </lineage>
</organism>
<dbReference type="EMBL" id="SWCO01000010">
    <property type="protein sequence ID" value="TKB01495.1"/>
    <property type="molecule type" value="Genomic_DNA"/>
</dbReference>
<dbReference type="AlphaFoldDB" id="A0A4U0ZCI8"/>
<dbReference type="Gene3D" id="1.20.5.1160">
    <property type="entry name" value="Vasodilator-stimulated phosphoprotein"/>
    <property type="match status" value="1"/>
</dbReference>
<protein>
    <submittedName>
        <fullName evidence="2">Uncharacterized protein</fullName>
    </submittedName>
</protein>
<dbReference type="RefSeq" id="WP_136783315.1">
    <property type="nucleotide sequence ID" value="NZ_SWCO01000010.1"/>
</dbReference>
<dbReference type="OrthoDB" id="9882019at2"/>
<accession>A0A4U0ZCI8</accession>
<comment type="caution">
    <text evidence="2">The sequence shown here is derived from an EMBL/GenBank/DDBJ whole genome shotgun (WGS) entry which is preliminary data.</text>
</comment>
<dbReference type="Proteomes" id="UP000305471">
    <property type="component" value="Unassembled WGS sequence"/>
</dbReference>
<keyword evidence="3" id="KW-1185">Reference proteome</keyword>
<reference evidence="2 3" key="1">
    <citation type="submission" date="2019-04" db="EMBL/GenBank/DDBJ databases">
        <title>Alteromonas portus sp. nov., an alginate lyase-excreting marine bacterium.</title>
        <authorList>
            <person name="Huang H."/>
            <person name="Mo K."/>
            <person name="Bao S."/>
        </authorList>
    </citation>
    <scope>NUCLEOTIDE SEQUENCE [LARGE SCALE GENOMIC DNA]</scope>
    <source>
        <strain evidence="2 3">HB161718</strain>
    </source>
</reference>
<evidence type="ECO:0000313" key="3">
    <source>
        <dbReference type="Proteomes" id="UP000305471"/>
    </source>
</evidence>
<evidence type="ECO:0000313" key="2">
    <source>
        <dbReference type="EMBL" id="TKB01495.1"/>
    </source>
</evidence>
<name>A0A4U0ZCI8_9ALTE</name>
<proteinExistence type="predicted"/>
<sequence length="834" mass="93643">MGQTLVIAPNENLFTYAGIQGEEKEHQSQQGALALSLDWSEEQESQSNAAGFIKSVVNAAAPNLNIAIKQAGEDISKAQSITALLVSPEAYVVALFASKPVKEAELSTALENWNNYFKALQQHQYLFGEQFCIKLLSNSVLSNEQQALAQTVRCALKDNIKTNEILQQFEGFSVDDNTESWAKVVHFSLQQYQSLISAKNENAKNESLLNAAKNEKEGIEKALKEQHEEVKLNKQKIQVLQGELETKLTEAKKNQAAIAELTQQNRDINSELAQASGENKALVAESNKQKSENELLVLQIQQLQEELEVVFTDAENSKVTIADLEVKYADINRQLAEANAEKQNLVQESKANADENALLQLQIQQLQEELEVTFSKLTQVQQQLENVEKTNTQLKAATKEKQPDPEVVNTLKEKLLAAEDENALLVLQISQLQEELESIYVQFEEHKNTSAGLINKLEAKLSNSEDNGPALRKELENAMSEQELLHLQIKQLQEELEFYFTEYQKLKGESPDNKALSEFKSKIEERFPHLVLSEGVTLTGSANQKDLQRITARFTQVEHADKHWNAFSVIVNDRKGVLDVEFHAPDNKRVYPLSKFVKTGSNKVCDFSLLSPFTDAGKKALAELSAEDHLLLIGIVEELQTKLQQSDVQRTDATANLDIAPWPEKLLKLSTALKKLTPSPAPKPLNFKKLSLKQNMVGATNEHLLICIENLQAADISYPAFDIKVGAKQIKDKVFTEYGSLEFRELANNQAPLASWPPATEDKWGLKLVLDLPVQLNEQQQNAIDSLKEEDKLFIKELLTKLADRLHTLDRKKLKVNQPLENWQKLISGMVAKF</sequence>
<feature type="coiled-coil region" evidence="1">
    <location>
        <begin position="195"/>
        <end position="509"/>
    </location>
</feature>
<gene>
    <name evidence="2" type="ORF">E5672_16940</name>
</gene>
<evidence type="ECO:0000256" key="1">
    <source>
        <dbReference type="SAM" id="Coils"/>
    </source>
</evidence>